<dbReference type="Pfam" id="PF12850">
    <property type="entry name" value="Metallophos_2"/>
    <property type="match status" value="1"/>
</dbReference>
<dbReference type="AlphaFoldDB" id="A0A9Q4FXR6"/>
<dbReference type="PANTHER" id="PTHR11124">
    <property type="entry name" value="VACUOLAR SORTING PROTEIN VPS29"/>
    <property type="match status" value="1"/>
</dbReference>
<protein>
    <recommendedName>
        <fullName evidence="2">Phosphoesterase</fullName>
        <ecNumber evidence="2">3.1.4.-</ecNumber>
    </recommendedName>
</protein>
<keyword evidence="5" id="KW-1185">Reference proteome</keyword>
<accession>A0A9Q4FXR6</accession>
<evidence type="ECO:0000259" key="3">
    <source>
        <dbReference type="Pfam" id="PF12850"/>
    </source>
</evidence>
<comment type="cofactor">
    <cofactor evidence="2">
        <name>a divalent metal cation</name>
        <dbReference type="ChEBI" id="CHEBI:60240"/>
    </cofactor>
</comment>
<evidence type="ECO:0000313" key="5">
    <source>
        <dbReference type="Proteomes" id="UP001057753"/>
    </source>
</evidence>
<dbReference type="InterPro" id="IPR029052">
    <property type="entry name" value="Metallo-depent_PP-like"/>
</dbReference>
<dbReference type="CDD" id="cd00841">
    <property type="entry name" value="MPP_YfcE"/>
    <property type="match status" value="1"/>
</dbReference>
<keyword evidence="2" id="KW-0479">Metal-binding</keyword>
<dbReference type="Gene3D" id="3.60.21.10">
    <property type="match status" value="1"/>
</dbReference>
<evidence type="ECO:0000256" key="1">
    <source>
        <dbReference type="ARBA" id="ARBA00008950"/>
    </source>
</evidence>
<sequence>MRALIMSDSHGWENELKEVVDRHRADVDAIFHCGDSELSAASPALQNVSTVRGNCDHGSDFPEELVETVRDTTFFVGHGHLLNVKMTEMNLIYKGEEASADILCYGHTHIPVATEEKGKIIINPGSMRLPRQYRVGSYVIVDTSDTAVNVNFYSIDGQKLNDLSKSFSKNG</sequence>
<dbReference type="EMBL" id="JABXYM010000001">
    <property type="protein sequence ID" value="MCR6095611.1"/>
    <property type="molecule type" value="Genomic_DNA"/>
</dbReference>
<evidence type="ECO:0000313" key="4">
    <source>
        <dbReference type="EMBL" id="MCR6095611.1"/>
    </source>
</evidence>
<organism evidence="4 5">
    <name type="scientific">Salipaludibacillus agaradhaerens</name>
    <name type="common">Bacillus agaradhaerens</name>
    <dbReference type="NCBI Taxonomy" id="76935"/>
    <lineage>
        <taxon>Bacteria</taxon>
        <taxon>Bacillati</taxon>
        <taxon>Bacillota</taxon>
        <taxon>Bacilli</taxon>
        <taxon>Bacillales</taxon>
        <taxon>Bacillaceae</taxon>
    </lineage>
</organism>
<comment type="similarity">
    <text evidence="1 2">Belongs to the metallophosphoesterase superfamily. YfcE family.</text>
</comment>
<name>A0A9Q4FXR6_SALAG</name>
<proteinExistence type="inferred from homology"/>
<feature type="domain" description="Calcineurin-like phosphoesterase" evidence="3">
    <location>
        <begin position="1"/>
        <end position="145"/>
    </location>
</feature>
<dbReference type="Proteomes" id="UP001057753">
    <property type="component" value="Unassembled WGS sequence"/>
</dbReference>
<gene>
    <name evidence="4" type="ORF">HXA33_03555</name>
</gene>
<dbReference type="RefSeq" id="WP_257820367.1">
    <property type="nucleotide sequence ID" value="NZ_JABXYM010000001.1"/>
</dbReference>
<dbReference type="EC" id="3.1.4.-" evidence="2"/>
<reference evidence="4" key="1">
    <citation type="submission" date="2020-06" db="EMBL/GenBank/DDBJ databases">
        <title>Insight into the genomes of haloalkaliphilic bacilli from Kenyan soda lakes.</title>
        <authorList>
            <person name="Mwirichia R."/>
            <person name="Villamizar G.C."/>
            <person name="Poehlein A."/>
            <person name="Mugweru J."/>
            <person name="Kipnyargis A."/>
            <person name="Kiplimo D."/>
            <person name="Orwa P."/>
            <person name="Daniel R."/>
        </authorList>
    </citation>
    <scope>NUCLEOTIDE SEQUENCE</scope>
    <source>
        <strain evidence="4">B1096_S55</strain>
    </source>
</reference>
<dbReference type="InterPro" id="IPR041802">
    <property type="entry name" value="MPP_YfcE"/>
</dbReference>
<dbReference type="InterPro" id="IPR024654">
    <property type="entry name" value="Calcineurin-like_PHP_lpxH"/>
</dbReference>
<evidence type="ECO:0000256" key="2">
    <source>
        <dbReference type="RuleBase" id="RU362039"/>
    </source>
</evidence>
<dbReference type="GO" id="GO:0016787">
    <property type="term" value="F:hydrolase activity"/>
    <property type="evidence" value="ECO:0007669"/>
    <property type="project" value="UniProtKB-UniRule"/>
</dbReference>
<comment type="caution">
    <text evidence="4">The sequence shown here is derived from an EMBL/GenBank/DDBJ whole genome shotgun (WGS) entry which is preliminary data.</text>
</comment>
<dbReference type="SUPFAM" id="SSF56300">
    <property type="entry name" value="Metallo-dependent phosphatases"/>
    <property type="match status" value="1"/>
</dbReference>
<dbReference type="NCBIfam" id="TIGR00040">
    <property type="entry name" value="yfcE"/>
    <property type="match status" value="1"/>
</dbReference>
<dbReference type="InterPro" id="IPR000979">
    <property type="entry name" value="Phosphodiesterase_MJ0936/Vps29"/>
</dbReference>
<dbReference type="GO" id="GO:0046872">
    <property type="term" value="F:metal ion binding"/>
    <property type="evidence" value="ECO:0007669"/>
    <property type="project" value="UniProtKB-KW"/>
</dbReference>